<sequence length="294" mass="33615">MAVPGFEPRTSDMRGERVTTTPPTHFSQRKLLIKLLKTLRQPTTGFAVLRPHQVDEVPEFPSTLCKLFCVTHIFGNAKIRISDNQLPKKVHQMQDIHQIQPSILTKSDQRKPHHNFLVGSTPKVILKRHHVAFSVQKNSNGLSDMMIKTTATTKKVIIIRLFSRNTLICKSIWFCERLTRNPAESLVSDVSRQLNVLHQAASCFSCYDIRDIAIHISQHIFIGKTTHKVAESPSTAYHRFHLSWDSSVIPLLRGYETSRTESRLVYREVVREPTRHHIHNVKKSSSCSIFSVPS</sequence>
<organism evidence="1 2">
    <name type="scientific">Clonorchis sinensis</name>
    <name type="common">Chinese liver fluke</name>
    <dbReference type="NCBI Taxonomy" id="79923"/>
    <lineage>
        <taxon>Eukaryota</taxon>
        <taxon>Metazoa</taxon>
        <taxon>Spiralia</taxon>
        <taxon>Lophotrochozoa</taxon>
        <taxon>Platyhelminthes</taxon>
        <taxon>Trematoda</taxon>
        <taxon>Digenea</taxon>
        <taxon>Opisthorchiida</taxon>
        <taxon>Opisthorchiata</taxon>
        <taxon>Opisthorchiidae</taxon>
        <taxon>Clonorchis</taxon>
    </lineage>
</organism>
<reference evidence="1 2" key="2">
    <citation type="journal article" date="2021" name="Genomics">
        <title>High-quality reference genome for Clonorchis sinensis.</title>
        <authorList>
            <person name="Young N.D."/>
            <person name="Stroehlein A.J."/>
            <person name="Kinkar L."/>
            <person name="Wang T."/>
            <person name="Sohn W.M."/>
            <person name="Chang B.C.H."/>
            <person name="Kaur P."/>
            <person name="Weisz D."/>
            <person name="Dudchenko O."/>
            <person name="Aiden E.L."/>
            <person name="Korhonen P.K."/>
            <person name="Gasser R.B."/>
        </authorList>
    </citation>
    <scope>NUCLEOTIDE SEQUENCE [LARGE SCALE GENOMIC DNA]</scope>
    <source>
        <strain evidence="1">Cs-k2</strain>
    </source>
</reference>
<dbReference type="Proteomes" id="UP000286415">
    <property type="component" value="Unassembled WGS sequence"/>
</dbReference>
<name>A0A3R7GS70_CLOSI</name>
<comment type="caution">
    <text evidence="1">The sequence shown here is derived from an EMBL/GenBank/DDBJ whole genome shotgun (WGS) entry which is preliminary data.</text>
</comment>
<gene>
    <name evidence="1" type="ORF">CSKR_103373</name>
</gene>
<proteinExistence type="predicted"/>
<accession>A0A3R7GS70</accession>
<keyword evidence="2" id="KW-1185">Reference proteome</keyword>
<protein>
    <submittedName>
        <fullName evidence="1">Uncharacterized protein</fullName>
    </submittedName>
</protein>
<evidence type="ECO:0000313" key="2">
    <source>
        <dbReference type="Proteomes" id="UP000286415"/>
    </source>
</evidence>
<reference evidence="1 2" key="1">
    <citation type="journal article" date="2018" name="Biotechnol. Adv.">
        <title>Improved genomic resources and new bioinformatic workflow for the carcinogenic parasite Clonorchis sinensis: Biotechnological implications.</title>
        <authorList>
            <person name="Wang D."/>
            <person name="Korhonen P.K."/>
            <person name="Gasser R.B."/>
            <person name="Young N.D."/>
        </authorList>
    </citation>
    <scope>NUCLEOTIDE SEQUENCE [LARGE SCALE GENOMIC DNA]</scope>
    <source>
        <strain evidence="1">Cs-k2</strain>
    </source>
</reference>
<dbReference type="AlphaFoldDB" id="A0A3R7GS70"/>
<feature type="non-terminal residue" evidence="1">
    <location>
        <position position="294"/>
    </location>
</feature>
<evidence type="ECO:0000313" key="1">
    <source>
        <dbReference type="EMBL" id="KAG5445197.1"/>
    </source>
</evidence>
<dbReference type="EMBL" id="NIRI02000056">
    <property type="protein sequence ID" value="KAG5445197.1"/>
    <property type="molecule type" value="Genomic_DNA"/>
</dbReference>
<dbReference type="InParanoid" id="A0A3R7GS70"/>